<keyword evidence="3" id="KW-1185">Reference proteome</keyword>
<gene>
    <name evidence="2" type="ORF">B0H63DRAFT_454793</name>
</gene>
<reference evidence="2" key="2">
    <citation type="submission" date="2023-06" db="EMBL/GenBank/DDBJ databases">
        <authorList>
            <consortium name="Lawrence Berkeley National Laboratory"/>
            <person name="Haridas S."/>
            <person name="Hensen N."/>
            <person name="Bonometti L."/>
            <person name="Westerberg I."/>
            <person name="Brannstrom I.O."/>
            <person name="Guillou S."/>
            <person name="Cros-Aarteil S."/>
            <person name="Calhoun S."/>
            <person name="Kuo A."/>
            <person name="Mondo S."/>
            <person name="Pangilinan J."/>
            <person name="Riley R."/>
            <person name="LaButti K."/>
            <person name="Andreopoulos B."/>
            <person name="Lipzen A."/>
            <person name="Chen C."/>
            <person name="Yanf M."/>
            <person name="Daum C."/>
            <person name="Ng V."/>
            <person name="Clum A."/>
            <person name="Steindorff A."/>
            <person name="Ohm R."/>
            <person name="Martin F."/>
            <person name="Silar P."/>
            <person name="Natvig D."/>
            <person name="Lalanne C."/>
            <person name="Gautier V."/>
            <person name="Ament-velasquez S.L."/>
            <person name="Kruys A."/>
            <person name="Hutchinson M.I."/>
            <person name="Powell A.J."/>
            <person name="Barry K."/>
            <person name="Miller A.N."/>
            <person name="Grigoriev I.V."/>
            <person name="Debuchy R."/>
            <person name="Gladieux P."/>
            <person name="Thoren M.H."/>
            <person name="Johannesson H."/>
        </authorList>
    </citation>
    <scope>NUCLEOTIDE SEQUENCE</scope>
    <source>
        <strain evidence="2">CBS 232.78</strain>
    </source>
</reference>
<organism evidence="2 3">
    <name type="scientific">Podospora didyma</name>
    <dbReference type="NCBI Taxonomy" id="330526"/>
    <lineage>
        <taxon>Eukaryota</taxon>
        <taxon>Fungi</taxon>
        <taxon>Dikarya</taxon>
        <taxon>Ascomycota</taxon>
        <taxon>Pezizomycotina</taxon>
        <taxon>Sordariomycetes</taxon>
        <taxon>Sordariomycetidae</taxon>
        <taxon>Sordariales</taxon>
        <taxon>Podosporaceae</taxon>
        <taxon>Podospora</taxon>
    </lineage>
</organism>
<feature type="region of interest" description="Disordered" evidence="1">
    <location>
        <begin position="53"/>
        <end position="73"/>
    </location>
</feature>
<sequence>MFWMTTREHATFRAHPPGHTASAFSTADFHELSLLILGAASSAVKSADTAIPYTSTASPRPEVTNPTSGNVNNESNETLVLPLLFVEASENYMAPAAEICQPTRRPRYRPPAVPPFPLPTITACSCSLEDYLILRLRMTLELMDKALDVMSALFTFIVSRPSDVSGVDGRDDGQHSSSSQGLMTEVSQQALLAREEETAYYLVQAAPRANGFFQTPYPTRSLNSITCVTYAHLRHICPLASNFVMAFTRVKPYGMNHASNNCSKIVVGIWDAIPVSFLGGEVRNLSPEKELYVPGYSKIEIDINIFQYTKTKKLYF</sequence>
<protein>
    <submittedName>
        <fullName evidence="2">Uncharacterized protein</fullName>
    </submittedName>
</protein>
<name>A0AAE0K6A1_9PEZI</name>
<dbReference type="AlphaFoldDB" id="A0AAE0K6A1"/>
<proteinExistence type="predicted"/>
<evidence type="ECO:0000256" key="1">
    <source>
        <dbReference type="SAM" id="MobiDB-lite"/>
    </source>
</evidence>
<dbReference type="EMBL" id="JAULSW010000009">
    <property type="protein sequence ID" value="KAK3370639.1"/>
    <property type="molecule type" value="Genomic_DNA"/>
</dbReference>
<comment type="caution">
    <text evidence="2">The sequence shown here is derived from an EMBL/GenBank/DDBJ whole genome shotgun (WGS) entry which is preliminary data.</text>
</comment>
<dbReference type="Proteomes" id="UP001285441">
    <property type="component" value="Unassembled WGS sequence"/>
</dbReference>
<evidence type="ECO:0000313" key="3">
    <source>
        <dbReference type="Proteomes" id="UP001285441"/>
    </source>
</evidence>
<accession>A0AAE0K6A1</accession>
<reference evidence="2" key="1">
    <citation type="journal article" date="2023" name="Mol. Phylogenet. Evol.">
        <title>Genome-scale phylogeny and comparative genomics of the fungal order Sordariales.</title>
        <authorList>
            <person name="Hensen N."/>
            <person name="Bonometti L."/>
            <person name="Westerberg I."/>
            <person name="Brannstrom I.O."/>
            <person name="Guillou S."/>
            <person name="Cros-Aarteil S."/>
            <person name="Calhoun S."/>
            <person name="Haridas S."/>
            <person name="Kuo A."/>
            <person name="Mondo S."/>
            <person name="Pangilinan J."/>
            <person name="Riley R."/>
            <person name="LaButti K."/>
            <person name="Andreopoulos B."/>
            <person name="Lipzen A."/>
            <person name="Chen C."/>
            <person name="Yan M."/>
            <person name="Daum C."/>
            <person name="Ng V."/>
            <person name="Clum A."/>
            <person name="Steindorff A."/>
            <person name="Ohm R.A."/>
            <person name="Martin F."/>
            <person name="Silar P."/>
            <person name="Natvig D.O."/>
            <person name="Lalanne C."/>
            <person name="Gautier V."/>
            <person name="Ament-Velasquez S.L."/>
            <person name="Kruys A."/>
            <person name="Hutchinson M.I."/>
            <person name="Powell A.J."/>
            <person name="Barry K."/>
            <person name="Miller A.N."/>
            <person name="Grigoriev I.V."/>
            <person name="Debuchy R."/>
            <person name="Gladieux P."/>
            <person name="Hiltunen Thoren M."/>
            <person name="Johannesson H."/>
        </authorList>
    </citation>
    <scope>NUCLEOTIDE SEQUENCE</scope>
    <source>
        <strain evidence="2">CBS 232.78</strain>
    </source>
</reference>
<evidence type="ECO:0000313" key="2">
    <source>
        <dbReference type="EMBL" id="KAK3370639.1"/>
    </source>
</evidence>